<dbReference type="InterPro" id="IPR003804">
    <property type="entry name" value="Lactate_perm"/>
</dbReference>
<evidence type="ECO:0000256" key="6">
    <source>
        <dbReference type="ARBA" id="ARBA00022989"/>
    </source>
</evidence>
<keyword evidence="10" id="KW-1185">Reference proteome</keyword>
<dbReference type="GO" id="GO:0005886">
    <property type="term" value="C:plasma membrane"/>
    <property type="evidence" value="ECO:0007669"/>
    <property type="project" value="UniProtKB-SubCell"/>
</dbReference>
<organism evidence="9 10">
    <name type="scientific">Schaalia hyovaginalis</name>
    <dbReference type="NCBI Taxonomy" id="29316"/>
    <lineage>
        <taxon>Bacteria</taxon>
        <taxon>Bacillati</taxon>
        <taxon>Actinomycetota</taxon>
        <taxon>Actinomycetes</taxon>
        <taxon>Actinomycetales</taxon>
        <taxon>Actinomycetaceae</taxon>
        <taxon>Schaalia</taxon>
    </lineage>
</organism>
<name>A0A923E401_9ACTO</name>
<dbReference type="RefSeq" id="WP_184451685.1">
    <property type="nucleotide sequence ID" value="NZ_JACHMK010000001.1"/>
</dbReference>
<feature type="transmembrane region" description="Helical" evidence="8">
    <location>
        <begin position="295"/>
        <end position="315"/>
    </location>
</feature>
<evidence type="ECO:0000256" key="3">
    <source>
        <dbReference type="ARBA" id="ARBA00022448"/>
    </source>
</evidence>
<feature type="transmembrane region" description="Helical" evidence="8">
    <location>
        <begin position="160"/>
        <end position="182"/>
    </location>
</feature>
<feature type="transmembrane region" description="Helical" evidence="8">
    <location>
        <begin position="202"/>
        <end position="218"/>
    </location>
</feature>
<feature type="transmembrane region" description="Helical" evidence="8">
    <location>
        <begin position="427"/>
        <end position="451"/>
    </location>
</feature>
<comment type="function">
    <text evidence="8">Uptake of L-lactate across the membrane. Can also transport D-lactate and glycolate.</text>
</comment>
<dbReference type="PANTHER" id="PTHR30003">
    <property type="entry name" value="L-LACTATE PERMEASE"/>
    <property type="match status" value="1"/>
</dbReference>
<keyword evidence="4 8" id="KW-1003">Cell membrane</keyword>
<feature type="transmembrane region" description="Helical" evidence="8">
    <location>
        <begin position="400"/>
        <end position="421"/>
    </location>
</feature>
<proteinExistence type="inferred from homology"/>
<feature type="transmembrane region" description="Helical" evidence="8">
    <location>
        <begin position="230"/>
        <end position="249"/>
    </location>
</feature>
<feature type="transmembrane region" description="Helical" evidence="8">
    <location>
        <begin position="12"/>
        <end position="35"/>
    </location>
</feature>
<evidence type="ECO:0000313" key="9">
    <source>
        <dbReference type="EMBL" id="MBB6333972.1"/>
    </source>
</evidence>
<dbReference type="AlphaFoldDB" id="A0A923E401"/>
<comment type="subcellular location">
    <subcellularLocation>
        <location evidence="1 8">Cell membrane</location>
        <topology evidence="1 8">Multi-pass membrane protein</topology>
    </subcellularLocation>
</comment>
<evidence type="ECO:0000256" key="7">
    <source>
        <dbReference type="ARBA" id="ARBA00023136"/>
    </source>
</evidence>
<keyword evidence="7 8" id="KW-0472">Membrane</keyword>
<sequence length="552" mass="56677">MLTSAFTPSVTAVAGSLPLSALFGLLPLLVFFVMLGVFKIPTHWCALGSLGVALLIAALGFRMPFGLALLSATQGAAFGILVICFIVVAAVWLYNLSEASGRGDDVRAIFSRVGKGDLRIQALLIATAFCALMEGLAGFGAPVAITCAMLFALGLEPLKAALVTMVANSIHVAFGAMAIPMITTARLGGAETSLLTSTGARITPLFLIWLPLVLLAMLDGKRAVKQLWPVGLVSGAGMAAGHFLTAHFVSYELTAVVGALLSFALVALLLMFWSPSTPQDQLTTSQGESLGAGRALLALLPYWFVVLVFATAKLWRIGFDLPAALKATDLKIPWPGLDGRLLTPAGEASGDTVLSISTLASPGTMLVLASLVVTIVYSVNSSGGRFPFSVSKGIATLGSTVIGLRMAILTITTVMALAYTMNFSGQTVAIGTALAATGTAFAFFAPILGWIGTAVTGSATSAGALFASLHSTVAAQTGLSPQLLLSVNEIGGGIGKIVSPQNLAIAATAVKQEGLEPELLRRAAPYSIGLVLLLSILTTLASVGVLGFLIAS</sequence>
<dbReference type="Pfam" id="PF02652">
    <property type="entry name" value="Lactate_perm"/>
    <property type="match status" value="1"/>
</dbReference>
<accession>A0A923E401</accession>
<reference evidence="9" key="1">
    <citation type="submission" date="2020-08" db="EMBL/GenBank/DDBJ databases">
        <title>Sequencing the genomes of 1000 actinobacteria strains.</title>
        <authorList>
            <person name="Klenk H.-P."/>
        </authorList>
    </citation>
    <scope>NUCLEOTIDE SEQUENCE</scope>
    <source>
        <strain evidence="9">DSM 10695</strain>
    </source>
</reference>
<comment type="similarity">
    <text evidence="2 8">Belongs to the lactate permease family.</text>
</comment>
<evidence type="ECO:0000256" key="1">
    <source>
        <dbReference type="ARBA" id="ARBA00004651"/>
    </source>
</evidence>
<evidence type="ECO:0000256" key="5">
    <source>
        <dbReference type="ARBA" id="ARBA00022692"/>
    </source>
</evidence>
<comment type="caution">
    <text evidence="9">The sequence shown here is derived from an EMBL/GenBank/DDBJ whole genome shotgun (WGS) entry which is preliminary data.</text>
</comment>
<feature type="transmembrane region" description="Helical" evidence="8">
    <location>
        <begin position="41"/>
        <end position="61"/>
    </location>
</feature>
<feature type="transmembrane region" description="Helical" evidence="8">
    <location>
        <begin position="255"/>
        <end position="274"/>
    </location>
</feature>
<protein>
    <recommendedName>
        <fullName evidence="8">L-lactate permease</fullName>
    </recommendedName>
</protein>
<dbReference type="Proteomes" id="UP000617426">
    <property type="component" value="Unassembled WGS sequence"/>
</dbReference>
<evidence type="ECO:0000313" key="10">
    <source>
        <dbReference type="Proteomes" id="UP000617426"/>
    </source>
</evidence>
<feature type="transmembrane region" description="Helical" evidence="8">
    <location>
        <begin position="359"/>
        <end position="379"/>
    </location>
</feature>
<evidence type="ECO:0000256" key="2">
    <source>
        <dbReference type="ARBA" id="ARBA00010100"/>
    </source>
</evidence>
<evidence type="ECO:0000256" key="4">
    <source>
        <dbReference type="ARBA" id="ARBA00022475"/>
    </source>
</evidence>
<dbReference type="GO" id="GO:0015129">
    <property type="term" value="F:lactate transmembrane transporter activity"/>
    <property type="evidence" value="ECO:0007669"/>
    <property type="project" value="UniProtKB-UniRule"/>
</dbReference>
<keyword evidence="6 8" id="KW-1133">Transmembrane helix</keyword>
<dbReference type="PANTHER" id="PTHR30003:SF0">
    <property type="entry name" value="GLYCOLATE PERMEASE GLCA-RELATED"/>
    <property type="match status" value="1"/>
</dbReference>
<feature type="transmembrane region" description="Helical" evidence="8">
    <location>
        <begin position="120"/>
        <end position="153"/>
    </location>
</feature>
<dbReference type="EMBL" id="JACHMK010000001">
    <property type="protein sequence ID" value="MBB6333972.1"/>
    <property type="molecule type" value="Genomic_DNA"/>
</dbReference>
<evidence type="ECO:0000256" key="8">
    <source>
        <dbReference type="RuleBase" id="RU365092"/>
    </source>
</evidence>
<gene>
    <name evidence="9" type="ORF">HD592_000537</name>
</gene>
<feature type="transmembrane region" description="Helical" evidence="8">
    <location>
        <begin position="528"/>
        <end position="551"/>
    </location>
</feature>
<keyword evidence="5 8" id="KW-0812">Transmembrane</keyword>
<feature type="transmembrane region" description="Helical" evidence="8">
    <location>
        <begin position="68"/>
        <end position="94"/>
    </location>
</feature>
<keyword evidence="3 8" id="KW-0813">Transport</keyword>
<dbReference type="GO" id="GO:0015295">
    <property type="term" value="F:solute:proton symporter activity"/>
    <property type="evidence" value="ECO:0007669"/>
    <property type="project" value="TreeGrafter"/>
</dbReference>